<dbReference type="PANTHER" id="PTHR46696:SF1">
    <property type="entry name" value="CYTOCHROME P450 YJIB-RELATED"/>
    <property type="match status" value="1"/>
</dbReference>
<sequence>MKPSDFPRDAKFHDPTTPPFRDDEGVHHIFSYADVMSVLMNRDEAFSRDPAPWLPGTGPVHMAFDFMWMIEPFTLDGEAGRHDPLRRVVEPWFKLRAVGTMEPIIRDIMVQGINDVVAKGTGEVNVATELCSRLSMRVICRLTGIEFEREQWMREKLDEFNQATWDNCPPQWDVQAYFWQLIAKRLARPQDELLDILVQAWTEGAIDDHELIGYLYGFSAAGTDTTGASLANTFTYLAEFDLLDYARSIQGDEEAVGMLIEEILRFGTPFPMKPLYVCKDSQFGDLKVPAESVLGVWFAAANRDEAVNGGDADGADPNLFDPKRSPNKHIALGRGKHYCLGKDLAKLEMKILLEESLRRLPELQMDATKPFRRYGGIVDSVTDAHFTFDQEQAERIKAGEREPTPVA</sequence>
<dbReference type="AlphaFoldDB" id="A0A9E6XTS8"/>
<dbReference type="EC" id="1.14.-.-" evidence="3"/>
<dbReference type="GO" id="GO:0020037">
    <property type="term" value="F:heme binding"/>
    <property type="evidence" value="ECO:0007669"/>
    <property type="project" value="InterPro"/>
</dbReference>
<evidence type="ECO:0000313" key="3">
    <source>
        <dbReference type="EMBL" id="UGS33893.1"/>
    </source>
</evidence>
<dbReference type="InterPro" id="IPR036396">
    <property type="entry name" value="Cyt_P450_sf"/>
</dbReference>
<feature type="region of interest" description="Disordered" evidence="2">
    <location>
        <begin position="1"/>
        <end position="20"/>
    </location>
</feature>
<accession>A0A9E6XTS8</accession>
<keyword evidence="4" id="KW-1185">Reference proteome</keyword>
<dbReference type="PRINTS" id="PR00359">
    <property type="entry name" value="BP450"/>
</dbReference>
<protein>
    <submittedName>
        <fullName evidence="3">Cytochrome P450 126</fullName>
        <ecNumber evidence="3">1.14.-.-</ecNumber>
    </submittedName>
</protein>
<dbReference type="KEGG" id="sbae:DSM104329_00258"/>
<dbReference type="GO" id="GO:0016705">
    <property type="term" value="F:oxidoreductase activity, acting on paired donors, with incorporation or reduction of molecular oxygen"/>
    <property type="evidence" value="ECO:0007669"/>
    <property type="project" value="InterPro"/>
</dbReference>
<keyword evidence="3" id="KW-0560">Oxidoreductase</keyword>
<dbReference type="PRINTS" id="PR00385">
    <property type="entry name" value="P450"/>
</dbReference>
<evidence type="ECO:0000256" key="1">
    <source>
        <dbReference type="ARBA" id="ARBA00010617"/>
    </source>
</evidence>
<gene>
    <name evidence="3" type="ORF">DSM104329_00258</name>
</gene>
<proteinExistence type="inferred from homology"/>
<dbReference type="Proteomes" id="UP001162834">
    <property type="component" value="Chromosome"/>
</dbReference>
<dbReference type="InterPro" id="IPR002397">
    <property type="entry name" value="Cyt_P450_B"/>
</dbReference>
<name>A0A9E6XTS8_9ACTN</name>
<comment type="similarity">
    <text evidence="1">Belongs to the cytochrome P450 family.</text>
</comment>
<evidence type="ECO:0000313" key="4">
    <source>
        <dbReference type="Proteomes" id="UP001162834"/>
    </source>
</evidence>
<dbReference type="SUPFAM" id="SSF48264">
    <property type="entry name" value="Cytochrome P450"/>
    <property type="match status" value="1"/>
</dbReference>
<dbReference type="InterPro" id="IPR001128">
    <property type="entry name" value="Cyt_P450"/>
</dbReference>
<reference evidence="3" key="1">
    <citation type="journal article" date="2022" name="Int. J. Syst. Evol. Microbiol.">
        <title>Pseudomonas aegrilactucae sp. nov. and Pseudomonas morbosilactucae sp. nov., pathogens causing bacterial rot of lettuce in Japan.</title>
        <authorList>
            <person name="Sawada H."/>
            <person name="Fujikawa T."/>
            <person name="Satou M."/>
        </authorList>
    </citation>
    <scope>NUCLEOTIDE SEQUENCE</scope>
    <source>
        <strain evidence="3">0166_1</strain>
    </source>
</reference>
<evidence type="ECO:0000256" key="2">
    <source>
        <dbReference type="SAM" id="MobiDB-lite"/>
    </source>
</evidence>
<dbReference type="GO" id="GO:0005506">
    <property type="term" value="F:iron ion binding"/>
    <property type="evidence" value="ECO:0007669"/>
    <property type="project" value="InterPro"/>
</dbReference>
<dbReference type="Gene3D" id="1.10.630.10">
    <property type="entry name" value="Cytochrome P450"/>
    <property type="match status" value="1"/>
</dbReference>
<dbReference type="GO" id="GO:0004497">
    <property type="term" value="F:monooxygenase activity"/>
    <property type="evidence" value="ECO:0007669"/>
    <property type="project" value="InterPro"/>
</dbReference>
<organism evidence="3 4">
    <name type="scientific">Capillimicrobium parvum</name>
    <dbReference type="NCBI Taxonomy" id="2884022"/>
    <lineage>
        <taxon>Bacteria</taxon>
        <taxon>Bacillati</taxon>
        <taxon>Actinomycetota</taxon>
        <taxon>Thermoleophilia</taxon>
        <taxon>Solirubrobacterales</taxon>
        <taxon>Capillimicrobiaceae</taxon>
        <taxon>Capillimicrobium</taxon>
    </lineage>
</organism>
<dbReference type="EMBL" id="CP087164">
    <property type="protein sequence ID" value="UGS33893.1"/>
    <property type="molecule type" value="Genomic_DNA"/>
</dbReference>
<dbReference type="PANTHER" id="PTHR46696">
    <property type="entry name" value="P450, PUTATIVE (EUROFUNG)-RELATED"/>
    <property type="match status" value="1"/>
</dbReference>
<dbReference type="Pfam" id="PF00067">
    <property type="entry name" value="p450"/>
    <property type="match status" value="1"/>
</dbReference>